<dbReference type="AlphaFoldDB" id="A0A0G4F3P6"/>
<protein>
    <recommendedName>
        <fullName evidence="3">Methyltransferase domain-containing protein</fullName>
    </recommendedName>
</protein>
<dbReference type="SUPFAM" id="SSF53335">
    <property type="entry name" value="S-adenosyl-L-methionine-dependent methyltransferases"/>
    <property type="match status" value="1"/>
</dbReference>
<organism evidence="2">
    <name type="scientific">Chromera velia CCMP2878</name>
    <dbReference type="NCBI Taxonomy" id="1169474"/>
    <lineage>
        <taxon>Eukaryota</taxon>
        <taxon>Sar</taxon>
        <taxon>Alveolata</taxon>
        <taxon>Colpodellida</taxon>
        <taxon>Chromeraceae</taxon>
        <taxon>Chromera</taxon>
    </lineage>
</organism>
<dbReference type="VEuPathDB" id="CryptoDB:Cvel_14913"/>
<evidence type="ECO:0000313" key="2">
    <source>
        <dbReference type="EMBL" id="CEM06455.1"/>
    </source>
</evidence>
<reference evidence="2" key="1">
    <citation type="submission" date="2014-11" db="EMBL/GenBank/DDBJ databases">
        <authorList>
            <person name="Otto D Thomas"/>
            <person name="Naeem Raeece"/>
        </authorList>
    </citation>
    <scope>NUCLEOTIDE SEQUENCE</scope>
</reference>
<feature type="region of interest" description="Disordered" evidence="1">
    <location>
        <begin position="219"/>
        <end position="270"/>
    </location>
</feature>
<sequence length="333" mass="37034">MCLRTPRGIPFVLDCGCGTGSSTFGLALSRPDLPIVGVDRSRDRLTRRNSFKMGRIPPNILLLRAELTDLWYLLALEAAGFDLLPLYRDALERQKEGEREAKKGFILSCSEDDIPFCQYPQSFFSEEPTLRRVKDLLFNSAKASTEEVQDTSRVPPQVDLRGPVSSRKSDVHKIFISEDELAQILSAGPLESLTLRSNWSQYLWEFLSATEDLAALGRDWKGRGGGEGESRSQSEGERREGRDEGNPDACRGVEGEGQGEERQGASERAGDSLDFRRASEALLTRAAEFCIKAKSRLEPLDFMEADRFVRSVLVSMRVAIGRAAIYSAGKALF</sequence>
<dbReference type="InterPro" id="IPR029063">
    <property type="entry name" value="SAM-dependent_MTases_sf"/>
</dbReference>
<dbReference type="EMBL" id="CDMZ01000089">
    <property type="protein sequence ID" value="CEM06455.1"/>
    <property type="molecule type" value="Genomic_DNA"/>
</dbReference>
<name>A0A0G4F3P6_9ALVE</name>
<proteinExistence type="predicted"/>
<evidence type="ECO:0008006" key="3">
    <source>
        <dbReference type="Google" id="ProtNLM"/>
    </source>
</evidence>
<dbReference type="CDD" id="cd02440">
    <property type="entry name" value="AdoMet_MTases"/>
    <property type="match status" value="1"/>
</dbReference>
<evidence type="ECO:0000256" key="1">
    <source>
        <dbReference type="SAM" id="MobiDB-lite"/>
    </source>
</evidence>
<gene>
    <name evidence="2" type="ORF">Cvel_14913</name>
</gene>
<accession>A0A0G4F3P6</accession>
<dbReference type="Gene3D" id="3.40.50.150">
    <property type="entry name" value="Vaccinia Virus protein VP39"/>
    <property type="match status" value="1"/>
</dbReference>